<organism evidence="7 8">
    <name type="scientific">Reticulomyxa filosa</name>
    <dbReference type="NCBI Taxonomy" id="46433"/>
    <lineage>
        <taxon>Eukaryota</taxon>
        <taxon>Sar</taxon>
        <taxon>Rhizaria</taxon>
        <taxon>Retaria</taxon>
        <taxon>Foraminifera</taxon>
        <taxon>Monothalamids</taxon>
        <taxon>Reticulomyxidae</taxon>
        <taxon>Reticulomyxa</taxon>
    </lineage>
</organism>
<evidence type="ECO:0000313" key="8">
    <source>
        <dbReference type="Proteomes" id="UP000023152"/>
    </source>
</evidence>
<keyword evidence="3" id="KW-0813">Transport</keyword>
<evidence type="ECO:0000313" key="7">
    <source>
        <dbReference type="EMBL" id="ETO06861.1"/>
    </source>
</evidence>
<keyword evidence="4" id="KW-0653">Protein transport</keyword>
<dbReference type="Gene3D" id="1.25.10.10">
    <property type="entry name" value="Leucine-rich Repeat Variant"/>
    <property type="match status" value="1"/>
</dbReference>
<comment type="caution">
    <text evidence="7">The sequence shown here is derived from an EMBL/GenBank/DDBJ whole genome shotgun (WGS) entry which is preliminary data.</text>
</comment>
<evidence type="ECO:0000256" key="3">
    <source>
        <dbReference type="ARBA" id="ARBA00022448"/>
    </source>
</evidence>
<dbReference type="AlphaFoldDB" id="X6LZW5"/>
<dbReference type="Proteomes" id="UP000023152">
    <property type="component" value="Unassembled WGS sequence"/>
</dbReference>
<proteinExistence type="inferred from homology"/>
<keyword evidence="8" id="KW-1185">Reference proteome</keyword>
<dbReference type="SUPFAM" id="SSF48371">
    <property type="entry name" value="ARM repeat"/>
    <property type="match status" value="1"/>
</dbReference>
<dbReference type="InterPro" id="IPR016024">
    <property type="entry name" value="ARM-type_fold"/>
</dbReference>
<feature type="domain" description="Exportin-1 C-terminal" evidence="6">
    <location>
        <begin position="41"/>
        <end position="91"/>
    </location>
</feature>
<dbReference type="GO" id="GO:0015031">
    <property type="term" value="P:protein transport"/>
    <property type="evidence" value="ECO:0007669"/>
    <property type="project" value="UniProtKB-KW"/>
</dbReference>
<comment type="subcellular location">
    <subcellularLocation>
        <location evidence="1">Nucleus</location>
    </subcellularLocation>
</comment>
<dbReference type="GO" id="GO:0005049">
    <property type="term" value="F:nuclear export signal receptor activity"/>
    <property type="evidence" value="ECO:0007669"/>
    <property type="project" value="InterPro"/>
</dbReference>
<evidence type="ECO:0000256" key="5">
    <source>
        <dbReference type="ARBA" id="ARBA00023242"/>
    </source>
</evidence>
<sequence>MSSRLNERQLDDILQSLTDEFNYSGGDVHSSCAEILRIISAKLSNRQLDSALQCLKYAFKHKKRNIRDSCAEILQKIATQMNEQQITNVFEFLMDGFNGVNGDVRDLCAKALLTIVRQLNDRELYLLLNNFLPKLKKGHWDIRDKINPVLSEISDEMWKCVTIALLQKNEQMKDSRDNNEMELLAFGLLTYSPLIQFDCDSDDDNTINSNAFNTLRDCCNRQIIEWGFSIRQE</sequence>
<evidence type="ECO:0000259" key="6">
    <source>
        <dbReference type="Pfam" id="PF08767"/>
    </source>
</evidence>
<evidence type="ECO:0000256" key="2">
    <source>
        <dbReference type="ARBA" id="ARBA00009466"/>
    </source>
</evidence>
<dbReference type="InterPro" id="IPR014877">
    <property type="entry name" value="XPO1_C_dom"/>
</dbReference>
<keyword evidence="5" id="KW-0539">Nucleus</keyword>
<comment type="similarity">
    <text evidence="2">Belongs to the exportin family.</text>
</comment>
<evidence type="ECO:0000256" key="4">
    <source>
        <dbReference type="ARBA" id="ARBA00022927"/>
    </source>
</evidence>
<dbReference type="EMBL" id="ASPP01026725">
    <property type="protein sequence ID" value="ETO06861.1"/>
    <property type="molecule type" value="Genomic_DNA"/>
</dbReference>
<reference evidence="7 8" key="1">
    <citation type="journal article" date="2013" name="Curr. Biol.">
        <title>The Genome of the Foraminiferan Reticulomyxa filosa.</title>
        <authorList>
            <person name="Glockner G."/>
            <person name="Hulsmann N."/>
            <person name="Schleicher M."/>
            <person name="Noegel A.A."/>
            <person name="Eichinger L."/>
            <person name="Gallinger C."/>
            <person name="Pawlowski J."/>
            <person name="Sierra R."/>
            <person name="Euteneuer U."/>
            <person name="Pillet L."/>
            <person name="Moustafa A."/>
            <person name="Platzer M."/>
            <person name="Groth M."/>
            <person name="Szafranski K."/>
            <person name="Schliwa M."/>
        </authorList>
    </citation>
    <scope>NUCLEOTIDE SEQUENCE [LARGE SCALE GENOMIC DNA]</scope>
</reference>
<name>X6LZW5_RETFI</name>
<accession>X6LZW5</accession>
<dbReference type="GO" id="GO:0005634">
    <property type="term" value="C:nucleus"/>
    <property type="evidence" value="ECO:0007669"/>
    <property type="project" value="UniProtKB-SubCell"/>
</dbReference>
<dbReference type="Pfam" id="PF08767">
    <property type="entry name" value="CRM1_C"/>
    <property type="match status" value="1"/>
</dbReference>
<gene>
    <name evidence="7" type="ORF">RFI_30533</name>
</gene>
<protein>
    <recommendedName>
        <fullName evidence="6">Exportin-1 C-terminal domain-containing protein</fullName>
    </recommendedName>
</protein>
<dbReference type="InterPro" id="IPR011989">
    <property type="entry name" value="ARM-like"/>
</dbReference>
<evidence type="ECO:0000256" key="1">
    <source>
        <dbReference type="ARBA" id="ARBA00004123"/>
    </source>
</evidence>